<dbReference type="SMART" id="SM00192">
    <property type="entry name" value="LDLa"/>
    <property type="match status" value="5"/>
</dbReference>
<dbReference type="InterPro" id="IPR050685">
    <property type="entry name" value="LDLR"/>
</dbReference>
<dbReference type="PANTHER" id="PTHR24270:SF60">
    <property type="entry name" value="CUB AND LDLA DOMAIN, ISOFORM A-RELATED"/>
    <property type="match status" value="1"/>
</dbReference>
<evidence type="ECO:0000256" key="4">
    <source>
        <dbReference type="ARBA" id="ARBA00022989"/>
    </source>
</evidence>
<feature type="chain" id="PRO_5035886361" description="EGF-like domain-containing protein" evidence="9">
    <location>
        <begin position="19"/>
        <end position="1135"/>
    </location>
</feature>
<dbReference type="EMBL" id="CAJOBI010001963">
    <property type="protein sequence ID" value="CAF3907818.1"/>
    <property type="molecule type" value="Genomic_DNA"/>
</dbReference>
<feature type="domain" description="EGF-like" evidence="10">
    <location>
        <begin position="751"/>
        <end position="788"/>
    </location>
</feature>
<dbReference type="PROSITE" id="PS50026">
    <property type="entry name" value="EGF_3"/>
    <property type="match status" value="3"/>
</dbReference>
<comment type="caution">
    <text evidence="7">Lacks conserved residue(s) required for the propagation of feature annotation.</text>
</comment>
<dbReference type="Gene3D" id="2.10.25.10">
    <property type="entry name" value="Laminin"/>
    <property type="match status" value="1"/>
</dbReference>
<dbReference type="GO" id="GO:0016192">
    <property type="term" value="P:vesicle-mediated transport"/>
    <property type="evidence" value="ECO:0007669"/>
    <property type="project" value="UniProtKB-ARBA"/>
</dbReference>
<keyword evidence="9" id="KW-0732">Signal</keyword>
<evidence type="ECO:0000256" key="2">
    <source>
        <dbReference type="ARBA" id="ARBA00022692"/>
    </source>
</evidence>
<dbReference type="PRINTS" id="PR00261">
    <property type="entry name" value="LDLRECEPTOR"/>
</dbReference>
<dbReference type="SUPFAM" id="SSF57196">
    <property type="entry name" value="EGF/Laminin"/>
    <property type="match status" value="2"/>
</dbReference>
<dbReference type="Proteomes" id="UP000676336">
    <property type="component" value="Unassembled WGS sequence"/>
</dbReference>
<keyword evidence="6 7" id="KW-1015">Disulfide bond</keyword>
<feature type="disulfide bond" evidence="8">
    <location>
        <begin position="166"/>
        <end position="181"/>
    </location>
</feature>
<dbReference type="CDD" id="cd00054">
    <property type="entry name" value="EGF_CA"/>
    <property type="match status" value="1"/>
</dbReference>
<dbReference type="GO" id="GO:0005886">
    <property type="term" value="C:plasma membrane"/>
    <property type="evidence" value="ECO:0007669"/>
    <property type="project" value="TreeGrafter"/>
</dbReference>
<feature type="disulfide bond" evidence="7">
    <location>
        <begin position="890"/>
        <end position="900"/>
    </location>
</feature>
<dbReference type="PROSITE" id="PS01186">
    <property type="entry name" value="EGF_2"/>
    <property type="match status" value="1"/>
</dbReference>
<dbReference type="AlphaFoldDB" id="A0A8S2LK90"/>
<dbReference type="PROSITE" id="PS50068">
    <property type="entry name" value="LDLRA_2"/>
    <property type="match status" value="2"/>
</dbReference>
<feature type="signal peptide" evidence="9">
    <location>
        <begin position="1"/>
        <end position="18"/>
    </location>
</feature>
<feature type="disulfide bond" evidence="7">
    <location>
        <begin position="991"/>
        <end position="1000"/>
    </location>
</feature>
<feature type="disulfide bond" evidence="7">
    <location>
        <begin position="915"/>
        <end position="924"/>
    </location>
</feature>
<comment type="subcellular location">
    <subcellularLocation>
        <location evidence="1">Membrane</location>
        <topology evidence="1">Single-pass membrane protein</topology>
    </subcellularLocation>
</comment>
<feature type="domain" description="EGF-like" evidence="10">
    <location>
        <begin position="958"/>
        <end position="1001"/>
    </location>
</feature>
<reference evidence="11" key="1">
    <citation type="submission" date="2021-02" db="EMBL/GenBank/DDBJ databases">
        <authorList>
            <person name="Nowell W R."/>
        </authorList>
    </citation>
    <scope>NUCLEOTIDE SEQUENCE</scope>
</reference>
<keyword evidence="7" id="KW-0245">EGF-like domain</keyword>
<sequence length="1135" mass="132061">MPVLHILLFFIYCLSIHSDYSLYHTDIHELSNLKFDCLYANLIDDGRETDGSYIHNYHLIPYCRRPDNDKELEQEFHLNNENIAQRISFDELRKRNITSEQLLAWLAPIDVAEKYEMNNDSSDIFYQCKSPWFGPLCQYKFGSCYRFLDNCNPELWPRCLDWREICDGKADCLNGEDERWCDQLDLTKCSDHEYRCHYGGQCIPAQFFKDSRISIDCLDGSDEQEEHFQFSSLVNPQCTKVQTFQCQERTTRYPFSFSCGDGQYLSSFDLPNLMRSCSNYRDIEFSRSILTSLDHISDIDCRDAFLCAIYSNRTQNAGQPSPADIGPFESIIDHVWDEGCQPLSQHCMMNWIVIPENPTMFGFFQFVYLTNRSTSEFQASPAPDFICFDAQRCRVLLTTIISINIVNDLTCCHTSNLIEYIEYMDFYQLLSTFLNFGRKCLKTDVEKSCINASYFHCNESLKCIPYHRVGDGVPDGYRFEDEYFNARHLSDSNRFICTSDPNRCLSPVAIGNGENDCHLGEDELHRYTFDLVRLVPFAALCNGVYNYKASSLNFPETDESNCELWPCNNPHTRCDEFWHCSNGIDELNCPNSLCSSNEYICSDFSFEVSYCLPRAHLFDKYLDDCSNPTTSRQVIFYNETNDISNDYMSWNQSKCNILEEICRSAINTSMLRAQSDFYVYECNQVSETLATPVHFLEYIEPICYLDAKRGYKMVTDVFLTCAQLGYFPPIIDNRSIPIISKQNLETEILPTINRTLVSYCHRGIAALHGVNETKVCLCPPNYFGTQCQWQNQRISLTLQFIWRNLTSTHVIFQAIIMLIDEYGHVTPNYEQITYVHSRDCDTKFNIYLLYPNRPKNLTHNWHFPIKLPFLPVNRIAAQLFILDTQQKASCSLSCGEHSKCEQYIHQRHSVFFCRCNQGYSGANCEIFHECNCAKDSFCLASFICVCPLYKFGSRCYLNHSICQLSHNPCQHNGICVPNDDRIDLKGFTCICSQDYSGSRCENINNRIEIYLRDTKIQEIPYNRHGLTLYVSQPFNILLLQIPNGSYYLGILRETFIPSEHIHTEIKSQKRCLPISTLLNNRIINSGYLNRTKYYPLLCRQNRTMMCFYDYDLICICDLDRFSNCFSFNHTMNYDC</sequence>
<dbReference type="PROSITE" id="PS00022">
    <property type="entry name" value="EGF_1"/>
    <property type="match status" value="3"/>
</dbReference>
<evidence type="ECO:0000313" key="11">
    <source>
        <dbReference type="EMBL" id="CAF3907818.1"/>
    </source>
</evidence>
<keyword evidence="5" id="KW-0472">Membrane</keyword>
<name>A0A8S2LK90_9BILA</name>
<keyword evidence="4" id="KW-1133">Transmembrane helix</keyword>
<evidence type="ECO:0000259" key="10">
    <source>
        <dbReference type="PROSITE" id="PS50026"/>
    </source>
</evidence>
<organism evidence="11 12">
    <name type="scientific">Rotaria magnacalcarata</name>
    <dbReference type="NCBI Taxonomy" id="392030"/>
    <lineage>
        <taxon>Eukaryota</taxon>
        <taxon>Metazoa</taxon>
        <taxon>Spiralia</taxon>
        <taxon>Gnathifera</taxon>
        <taxon>Rotifera</taxon>
        <taxon>Eurotatoria</taxon>
        <taxon>Bdelloidea</taxon>
        <taxon>Philodinida</taxon>
        <taxon>Philodinidae</taxon>
        <taxon>Rotaria</taxon>
    </lineage>
</organism>
<evidence type="ECO:0000256" key="9">
    <source>
        <dbReference type="SAM" id="SignalP"/>
    </source>
</evidence>
<evidence type="ECO:0000256" key="8">
    <source>
        <dbReference type="PROSITE-ProRule" id="PRU00124"/>
    </source>
</evidence>
<evidence type="ECO:0000256" key="3">
    <source>
        <dbReference type="ARBA" id="ARBA00022737"/>
    </source>
</evidence>
<evidence type="ECO:0000256" key="6">
    <source>
        <dbReference type="ARBA" id="ARBA00023157"/>
    </source>
</evidence>
<evidence type="ECO:0000256" key="5">
    <source>
        <dbReference type="ARBA" id="ARBA00023136"/>
    </source>
</evidence>
<dbReference type="InterPro" id="IPR000742">
    <property type="entry name" value="EGF"/>
</dbReference>
<dbReference type="Pfam" id="PF00008">
    <property type="entry name" value="EGF"/>
    <property type="match status" value="1"/>
</dbReference>
<dbReference type="Gene3D" id="4.10.400.10">
    <property type="entry name" value="Low-density Lipoprotein Receptor"/>
    <property type="match status" value="1"/>
</dbReference>
<keyword evidence="2" id="KW-0812">Transmembrane</keyword>
<proteinExistence type="predicted"/>
<keyword evidence="3" id="KW-0677">Repeat</keyword>
<comment type="caution">
    <text evidence="11">The sequence shown here is derived from an EMBL/GenBank/DDBJ whole genome shotgun (WGS) entry which is preliminary data.</text>
</comment>
<dbReference type="PANTHER" id="PTHR24270">
    <property type="entry name" value="LOW-DENSITY LIPOPROTEIN RECEPTOR-RELATED"/>
    <property type="match status" value="1"/>
</dbReference>
<evidence type="ECO:0000256" key="1">
    <source>
        <dbReference type="ARBA" id="ARBA00004167"/>
    </source>
</evidence>
<feature type="domain" description="EGF-like" evidence="10">
    <location>
        <begin position="886"/>
        <end position="925"/>
    </location>
</feature>
<dbReference type="InterPro" id="IPR002172">
    <property type="entry name" value="LDrepeatLR_classA_rpt"/>
</dbReference>
<protein>
    <recommendedName>
        <fullName evidence="10">EGF-like domain-containing protein</fullName>
    </recommendedName>
</protein>
<evidence type="ECO:0000313" key="12">
    <source>
        <dbReference type="Proteomes" id="UP000676336"/>
    </source>
</evidence>
<dbReference type="InterPro" id="IPR036055">
    <property type="entry name" value="LDL_receptor-like_sf"/>
</dbReference>
<feature type="disulfide bond" evidence="7">
    <location>
        <begin position="778"/>
        <end position="787"/>
    </location>
</feature>
<gene>
    <name evidence="11" type="ORF">SMN809_LOCUS6986</name>
</gene>
<dbReference type="SMART" id="SM00181">
    <property type="entry name" value="EGF"/>
    <property type="match status" value="3"/>
</dbReference>
<dbReference type="SUPFAM" id="SSF57424">
    <property type="entry name" value="LDL receptor-like module"/>
    <property type="match status" value="1"/>
</dbReference>
<accession>A0A8S2LK90</accession>
<evidence type="ECO:0000256" key="7">
    <source>
        <dbReference type="PROSITE-ProRule" id="PRU00076"/>
    </source>
</evidence>